<gene>
    <name evidence="1" type="ORF">DYZ80_02186</name>
</gene>
<accession>A0AB37NFC9</accession>
<reference evidence="1 2" key="1">
    <citation type="journal article" date="2018" name="BMC Genomics">
        <title>Genes significantly associated with lineage II food isolates of Listeria monocytogenes.</title>
        <authorList>
            <person name="Pirone-Davies C."/>
            <person name="Chen Y."/>
            <person name="Pightling A."/>
            <person name="Ryan G."/>
            <person name="Wang Y."/>
            <person name="Yao K."/>
            <person name="Hoffmann M."/>
            <person name="Allard M.W."/>
        </authorList>
    </citation>
    <scope>NUCLEOTIDE SEQUENCE [LARGE SCALE GENOMIC DNA]</scope>
    <source>
        <strain evidence="1 2">PNUSAL000550</strain>
    </source>
</reference>
<protein>
    <submittedName>
        <fullName evidence="1">Uncharacterized protein</fullName>
    </submittedName>
</protein>
<evidence type="ECO:0000313" key="2">
    <source>
        <dbReference type="Proteomes" id="UP000272537"/>
    </source>
</evidence>
<proteinExistence type="predicted"/>
<dbReference type="Proteomes" id="UP000272537">
    <property type="component" value="Unassembled WGS sequence"/>
</dbReference>
<comment type="caution">
    <text evidence="1">The sequence shown here is derived from an EMBL/GenBank/DDBJ whole genome shotgun (WGS) entry which is preliminary data.</text>
</comment>
<sequence>MLKKTKKILNEIKTIIQQKPFDYEKAENLISELNLEEAPTRIGEHLTS</sequence>
<evidence type="ECO:0000313" key="1">
    <source>
        <dbReference type="EMBL" id="RKA06974.1"/>
    </source>
</evidence>
<name>A0AB37NFC9_LISMN</name>
<dbReference type="EMBL" id="QXLS01000005">
    <property type="protein sequence ID" value="RKA06974.1"/>
    <property type="molecule type" value="Genomic_DNA"/>
</dbReference>
<dbReference type="AlphaFoldDB" id="A0AB37NFC9"/>
<organism evidence="1 2">
    <name type="scientific">Listeria monocytogenes</name>
    <dbReference type="NCBI Taxonomy" id="1639"/>
    <lineage>
        <taxon>Bacteria</taxon>
        <taxon>Bacillati</taxon>
        <taxon>Bacillota</taxon>
        <taxon>Bacilli</taxon>
        <taxon>Bacillales</taxon>
        <taxon>Listeriaceae</taxon>
        <taxon>Listeria</taxon>
    </lineage>
</organism>